<evidence type="ECO:0000313" key="2">
    <source>
        <dbReference type="EMBL" id="SJM31489.1"/>
    </source>
</evidence>
<protein>
    <submittedName>
        <fullName evidence="2">Uncharacterized protein</fullName>
    </submittedName>
</protein>
<evidence type="ECO:0000313" key="3">
    <source>
        <dbReference type="Proteomes" id="UP000245698"/>
    </source>
</evidence>
<reference evidence="3" key="1">
    <citation type="submission" date="2016-12" db="EMBL/GenBank/DDBJ databases">
        <authorList>
            <person name="Brunel B."/>
        </authorList>
    </citation>
    <scope>NUCLEOTIDE SEQUENCE [LARGE SCALE GENOMIC DNA]</scope>
</reference>
<gene>
    <name evidence="2" type="ORF">BQ8482_20104</name>
</gene>
<dbReference type="EMBL" id="FUIG01000026">
    <property type="protein sequence ID" value="SJM31489.1"/>
    <property type="molecule type" value="Genomic_DNA"/>
</dbReference>
<dbReference type="Proteomes" id="UP000245698">
    <property type="component" value="Unassembled WGS sequence"/>
</dbReference>
<evidence type="ECO:0000256" key="1">
    <source>
        <dbReference type="SAM" id="MobiDB-lite"/>
    </source>
</evidence>
<organism evidence="2 3">
    <name type="scientific">Mesorhizobium delmotii</name>
    <dbReference type="NCBI Taxonomy" id="1631247"/>
    <lineage>
        <taxon>Bacteria</taxon>
        <taxon>Pseudomonadati</taxon>
        <taxon>Pseudomonadota</taxon>
        <taxon>Alphaproteobacteria</taxon>
        <taxon>Hyphomicrobiales</taxon>
        <taxon>Phyllobacteriaceae</taxon>
        <taxon>Mesorhizobium</taxon>
    </lineage>
</organism>
<feature type="region of interest" description="Disordered" evidence="1">
    <location>
        <begin position="81"/>
        <end position="142"/>
    </location>
</feature>
<keyword evidence="3" id="KW-1185">Reference proteome</keyword>
<dbReference type="AlphaFoldDB" id="A0A2P9AK11"/>
<proteinExistence type="predicted"/>
<name>A0A2P9AK11_9HYPH</name>
<sequence length="142" mass="15569">MDKVCSPQKALVRCRASGNRRRVREVRALSLRRLPVCCRKVYACPSDSHTGRVGKQHFLEFMLLYYKSIAGVSGAPKLPISPQVGEMSAGQRGALSRRRPERFRSTAAFGRNMPPRVSAPSWEGSSPNAPAKPVTDQSVSTG</sequence>
<accession>A0A2P9AK11</accession>